<dbReference type="InterPro" id="IPR003877">
    <property type="entry name" value="SPRY_dom"/>
</dbReference>
<proteinExistence type="inferred from homology"/>
<organism evidence="6 7">
    <name type="scientific">Suhomyces tanzawaensis NRRL Y-17324</name>
    <dbReference type="NCBI Taxonomy" id="984487"/>
    <lineage>
        <taxon>Eukaryota</taxon>
        <taxon>Fungi</taxon>
        <taxon>Dikarya</taxon>
        <taxon>Ascomycota</taxon>
        <taxon>Saccharomycotina</taxon>
        <taxon>Pichiomycetes</taxon>
        <taxon>Debaryomycetaceae</taxon>
        <taxon>Suhomyces</taxon>
    </lineage>
</organism>
<dbReference type="InterPro" id="IPR037353">
    <property type="entry name" value="ASH2"/>
</dbReference>
<dbReference type="CDD" id="cd12872">
    <property type="entry name" value="SPRY_Ash2"/>
    <property type="match status" value="1"/>
</dbReference>
<dbReference type="PROSITE" id="PS50188">
    <property type="entry name" value="B302_SPRY"/>
    <property type="match status" value="1"/>
</dbReference>
<feature type="region of interest" description="Disordered" evidence="4">
    <location>
        <begin position="1"/>
        <end position="71"/>
    </location>
</feature>
<keyword evidence="7" id="KW-1185">Reference proteome</keyword>
<dbReference type="OrthoDB" id="10266026at2759"/>
<comment type="similarity">
    <text evidence="3">Belongs to the cclA family.</text>
</comment>
<evidence type="ECO:0000313" key="6">
    <source>
        <dbReference type="EMBL" id="ODV78744.1"/>
    </source>
</evidence>
<comment type="subcellular location">
    <subcellularLocation>
        <location evidence="1">Nucleus</location>
    </subcellularLocation>
</comment>
<feature type="domain" description="B30.2/SPRY" evidence="5">
    <location>
        <begin position="131"/>
        <end position="337"/>
    </location>
</feature>
<dbReference type="SUPFAM" id="SSF49899">
    <property type="entry name" value="Concanavalin A-like lectins/glucanases"/>
    <property type="match status" value="1"/>
</dbReference>
<dbReference type="PANTHER" id="PTHR10598:SF0">
    <property type="entry name" value="SET1_ASH2 HISTONE METHYLTRANSFERASE COMPLEX SUBUNIT ASH2"/>
    <property type="match status" value="1"/>
</dbReference>
<protein>
    <recommendedName>
        <fullName evidence="5">B30.2/SPRY domain-containing protein</fullName>
    </recommendedName>
</protein>
<dbReference type="GO" id="GO:0000976">
    <property type="term" value="F:transcription cis-regulatory region binding"/>
    <property type="evidence" value="ECO:0007669"/>
    <property type="project" value="TreeGrafter"/>
</dbReference>
<feature type="compositionally biased region" description="Polar residues" evidence="4">
    <location>
        <begin position="43"/>
        <end position="52"/>
    </location>
</feature>
<dbReference type="AlphaFoldDB" id="A0A1E4SGW1"/>
<dbReference type="Proteomes" id="UP000094285">
    <property type="component" value="Unassembled WGS sequence"/>
</dbReference>
<dbReference type="InterPro" id="IPR013320">
    <property type="entry name" value="ConA-like_dom_sf"/>
</dbReference>
<name>A0A1E4SGW1_9ASCO</name>
<dbReference type="InterPro" id="IPR001870">
    <property type="entry name" value="B30.2/SPRY"/>
</dbReference>
<evidence type="ECO:0000256" key="3">
    <source>
        <dbReference type="ARBA" id="ARBA00038149"/>
    </source>
</evidence>
<dbReference type="InterPro" id="IPR043136">
    <property type="entry name" value="B30.2/SPRY_sf"/>
</dbReference>
<feature type="compositionally biased region" description="Basic and acidic residues" evidence="4">
    <location>
        <begin position="53"/>
        <end position="66"/>
    </location>
</feature>
<dbReference type="GeneID" id="30985191"/>
<dbReference type="Gene3D" id="2.60.120.920">
    <property type="match status" value="1"/>
</dbReference>
<evidence type="ECO:0000313" key="7">
    <source>
        <dbReference type="Proteomes" id="UP000094285"/>
    </source>
</evidence>
<evidence type="ECO:0000256" key="1">
    <source>
        <dbReference type="ARBA" id="ARBA00004123"/>
    </source>
</evidence>
<dbReference type="STRING" id="984487.A0A1E4SGW1"/>
<accession>A0A1E4SGW1</accession>
<evidence type="ECO:0000259" key="5">
    <source>
        <dbReference type="PROSITE" id="PS50188"/>
    </source>
</evidence>
<dbReference type="EMBL" id="KV453913">
    <property type="protein sequence ID" value="ODV78744.1"/>
    <property type="molecule type" value="Genomic_DNA"/>
</dbReference>
<evidence type="ECO:0000256" key="4">
    <source>
        <dbReference type="SAM" id="MobiDB-lite"/>
    </source>
</evidence>
<dbReference type="RefSeq" id="XP_020063866.1">
    <property type="nucleotide sequence ID" value="XM_020211055.1"/>
</dbReference>
<gene>
    <name evidence="6" type="ORF">CANTADRAFT_7087</name>
</gene>
<dbReference type="GO" id="GO:0048188">
    <property type="term" value="C:Set1C/COMPASS complex"/>
    <property type="evidence" value="ECO:0007669"/>
    <property type="project" value="InterPro"/>
</dbReference>
<keyword evidence="2" id="KW-0539">Nucleus</keyword>
<reference evidence="7" key="1">
    <citation type="submission" date="2016-05" db="EMBL/GenBank/DDBJ databases">
        <title>Comparative genomics of biotechnologically important yeasts.</title>
        <authorList>
            <consortium name="DOE Joint Genome Institute"/>
            <person name="Riley R."/>
            <person name="Haridas S."/>
            <person name="Wolfe K.H."/>
            <person name="Lopes M.R."/>
            <person name="Hittinger C.T."/>
            <person name="Goker M."/>
            <person name="Salamov A."/>
            <person name="Wisecaver J."/>
            <person name="Long T.M."/>
            <person name="Aerts A.L."/>
            <person name="Barry K."/>
            <person name="Choi C."/>
            <person name="Clum A."/>
            <person name="Coughlan A.Y."/>
            <person name="Deshpande S."/>
            <person name="Douglass A.P."/>
            <person name="Hanson S.J."/>
            <person name="Klenk H.-P."/>
            <person name="Labutti K."/>
            <person name="Lapidus A."/>
            <person name="Lindquist E."/>
            <person name="Lipzen A."/>
            <person name="Meier-Kolthoff J.P."/>
            <person name="Ohm R.A."/>
            <person name="Otillar R.P."/>
            <person name="Pangilinan J."/>
            <person name="Peng Y."/>
            <person name="Rokas A."/>
            <person name="Rosa C.A."/>
            <person name="Scheuner C."/>
            <person name="Sibirny A.A."/>
            <person name="Slot J.C."/>
            <person name="Stielow J.B."/>
            <person name="Sun H."/>
            <person name="Kurtzman C.P."/>
            <person name="Blackwell M."/>
            <person name="Grigoriev I.V."/>
            <person name="Jeffries T.W."/>
        </authorList>
    </citation>
    <scope>NUCLEOTIDE SEQUENCE [LARGE SCALE GENOMIC DNA]</scope>
    <source>
        <strain evidence="7">NRRL Y-17324</strain>
    </source>
</reference>
<evidence type="ECO:0000256" key="2">
    <source>
        <dbReference type="ARBA" id="ARBA00023242"/>
    </source>
</evidence>
<dbReference type="SMART" id="SM00449">
    <property type="entry name" value="SPRY"/>
    <property type="match status" value="1"/>
</dbReference>
<sequence length="498" mass="56782">MDTAEPSIVPQVQEDSVAVKPEPHTLPLRENSPADASQPPVAPTNTVHNYSTRSKERHKEEELDKRSKLKQQQHNVVIHPRLKPVPFKRLDLAINNGEPQKNKALTLQGIDFYQSDDSPFNKRGFKYKPCRPNPIFTSNLYSTTDTKPYKVAASYFDRSSGVYLDDEMCLVTTTQGWRSIRSNIGVREGTYYFEFNIVCGNDDGSKAHVRIGLGRREASLEAPVGFDGYSYGFRDVNGEFMTLSRPKESYIEGGFHTGDVIGFLVELPSLEEHQRYITQNYTPMNDLGAFSGIKESESPRKKRKVKAKDVLPENSDFYKDGNILRDQIPIKYKNALFYEQYEYTNTKVMDHLLNPVTIFGEKAVLEDSDGKLLANIPKIPKSKITIFKNGVKQPKSIEEIYSFLPTDVENDSLHMSYNTKQQQNPNYRNTDDGSLGYYPMMSVFQGGIVGLNSGPDFKYPPSVPTKPLNDRYEEAVIDEWYWDLIDEVEARYMDSFEA</sequence>
<dbReference type="PANTHER" id="PTHR10598">
    <property type="entry name" value="SET1/ASH2 HISTONE METHYLTRANSFERASE COMPLEX SUBUNIT ASH2"/>
    <property type="match status" value="1"/>
</dbReference>